<sequence length="170" mass="17968">MNETRYVGGVTKGATIGTAIASSIVVLIAYGLELADIRLPEEIKNTLFILLSAVGALIGGRQSPGDALTFSDAMEAAARGVVGDSKNEPAPIEPESGDSRAAFEEYRNSGKLSALTPAEQPKHEDVDATRFESNPPGQRSKDEVYIPGIGWVVPAEDYPKTSTPDAPQQP</sequence>
<gene>
    <name evidence="2" type="primary">27</name>
    <name evidence="2" type="ORF">SEA_SPARTOI_27</name>
</gene>
<evidence type="ECO:0000313" key="2">
    <source>
        <dbReference type="EMBL" id="AZF88211.1"/>
    </source>
</evidence>
<protein>
    <recommendedName>
        <fullName evidence="4">Holin</fullName>
    </recommendedName>
</protein>
<evidence type="ECO:0000313" key="3">
    <source>
        <dbReference type="Proteomes" id="UP000325457"/>
    </source>
</evidence>
<evidence type="ECO:0008006" key="4">
    <source>
        <dbReference type="Google" id="ProtNLM"/>
    </source>
</evidence>
<dbReference type="Proteomes" id="UP000325457">
    <property type="component" value="Segment"/>
</dbReference>
<accession>A0A5K7NIU0</accession>
<feature type="compositionally biased region" description="Basic and acidic residues" evidence="1">
    <location>
        <begin position="120"/>
        <end position="130"/>
    </location>
</feature>
<proteinExistence type="predicted"/>
<name>A0A5K7NIU0_9CAUD</name>
<feature type="region of interest" description="Disordered" evidence="1">
    <location>
        <begin position="80"/>
        <end position="146"/>
    </location>
</feature>
<dbReference type="RefSeq" id="YP_010755503.1">
    <property type="nucleotide sequence ID" value="NC_073471.1"/>
</dbReference>
<organism evidence="2 3">
    <name type="scientific">Rothia phage Spartoi</name>
    <dbReference type="NCBI Taxonomy" id="2483661"/>
    <lineage>
        <taxon>Viruses</taxon>
        <taxon>Duplodnaviria</taxon>
        <taxon>Heunggongvirae</taxon>
        <taxon>Uroviricota</taxon>
        <taxon>Caudoviricetes</taxon>
        <taxon>Spartoivirus</taxon>
        <taxon>Spartoivirus spartoi</taxon>
    </lineage>
</organism>
<evidence type="ECO:0000256" key="1">
    <source>
        <dbReference type="SAM" id="MobiDB-lite"/>
    </source>
</evidence>
<dbReference type="EMBL" id="MK061416">
    <property type="protein sequence ID" value="AZF88211.1"/>
    <property type="molecule type" value="Genomic_DNA"/>
</dbReference>
<feature type="compositionally biased region" description="Basic and acidic residues" evidence="1">
    <location>
        <begin position="97"/>
        <end position="108"/>
    </location>
</feature>
<dbReference type="GeneID" id="80020159"/>
<keyword evidence="3" id="KW-1185">Reference proteome</keyword>
<reference evidence="2 3" key="1">
    <citation type="submission" date="2018-10" db="EMBL/GenBank/DDBJ databases">
        <authorList>
            <person name="Smith K."/>
            <person name="Ring A."/>
            <person name="Cross T."/>
            <person name="Beshay M."/>
            <person name="Miah F."/>
            <person name="Nowoslaski J."/>
            <person name="Mia S."/>
            <person name="Micha L."/>
            <person name="Baxter C."/>
            <person name="Ahmad Z."/>
            <person name="Sunnen C.N."/>
            <person name="Janetopoulos C."/>
            <person name="Garlena R.A."/>
            <person name="Russell D.A."/>
            <person name="Pope W.H."/>
            <person name="Jacobs-Sera D."/>
            <person name="Hatfull G.F."/>
        </authorList>
    </citation>
    <scope>NUCLEOTIDE SEQUENCE [LARGE SCALE GENOMIC DNA]</scope>
</reference>
<dbReference type="KEGG" id="vg:80020159"/>